<evidence type="ECO:0000313" key="1">
    <source>
        <dbReference type="EMBL" id="KAG6738825.1"/>
    </source>
</evidence>
<proteinExistence type="predicted"/>
<sequence length="258" mass="29281">MARSCNVNKNRCLDVVPWLFLTHARIIDHLREDIYKCKPHHGRELLLSADFFIIRKHFSVHSYTGATATYIRGFLGNDKTTPLPCDCDAYSISGRGLQRGSEKPSDHVTDILKDAGAVSCKWRASVVENKGSGYWNCTLLAAGILSTSHFFETVIGQSPQRRSYENKHPPPEHIITKFRICLDGGKSFLSPVLWWKRINMLSPSPDCFSSRQRNRLCVFCIFSIPKGLIMEFPRTQMVSGKFSEEHIIRHPVLALVTC</sequence>
<keyword evidence="2" id="KW-1185">Reference proteome</keyword>
<protein>
    <submittedName>
        <fullName evidence="1">Uncharacterized protein</fullName>
    </submittedName>
</protein>
<reference evidence="1" key="1">
    <citation type="journal article" date="2020" name="bioRxiv">
        <title>Hybrid origin of Populus tomentosa Carr. identified through genome sequencing and phylogenomic analysis.</title>
        <authorList>
            <person name="An X."/>
            <person name="Gao K."/>
            <person name="Chen Z."/>
            <person name="Li J."/>
            <person name="Yang X."/>
            <person name="Yang X."/>
            <person name="Zhou J."/>
            <person name="Guo T."/>
            <person name="Zhao T."/>
            <person name="Huang S."/>
            <person name="Miao D."/>
            <person name="Khan W.U."/>
            <person name="Rao P."/>
            <person name="Ye M."/>
            <person name="Lei B."/>
            <person name="Liao W."/>
            <person name="Wang J."/>
            <person name="Ji L."/>
            <person name="Li Y."/>
            <person name="Guo B."/>
            <person name="Mustafa N.S."/>
            <person name="Li S."/>
            <person name="Yun Q."/>
            <person name="Keller S.R."/>
            <person name="Mao J."/>
            <person name="Zhang R."/>
            <person name="Strauss S.H."/>
        </authorList>
    </citation>
    <scope>NUCLEOTIDE SEQUENCE</scope>
    <source>
        <strain evidence="1">GM15</strain>
        <tissue evidence="1">Leaf</tissue>
    </source>
</reference>
<dbReference type="AlphaFoldDB" id="A0A8X7XVR3"/>
<dbReference type="EMBL" id="JAAWWB010000037">
    <property type="protein sequence ID" value="KAG6738825.1"/>
    <property type="molecule type" value="Genomic_DNA"/>
</dbReference>
<comment type="caution">
    <text evidence="1">The sequence shown here is derived from an EMBL/GenBank/DDBJ whole genome shotgun (WGS) entry which is preliminary data.</text>
</comment>
<dbReference type="Proteomes" id="UP000886885">
    <property type="component" value="Chromosome 19A"/>
</dbReference>
<organism evidence="1 2">
    <name type="scientific">Populus tomentosa</name>
    <name type="common">Chinese white poplar</name>
    <dbReference type="NCBI Taxonomy" id="118781"/>
    <lineage>
        <taxon>Eukaryota</taxon>
        <taxon>Viridiplantae</taxon>
        <taxon>Streptophyta</taxon>
        <taxon>Embryophyta</taxon>
        <taxon>Tracheophyta</taxon>
        <taxon>Spermatophyta</taxon>
        <taxon>Magnoliopsida</taxon>
        <taxon>eudicotyledons</taxon>
        <taxon>Gunneridae</taxon>
        <taxon>Pentapetalae</taxon>
        <taxon>rosids</taxon>
        <taxon>fabids</taxon>
        <taxon>Malpighiales</taxon>
        <taxon>Salicaceae</taxon>
        <taxon>Saliceae</taxon>
        <taxon>Populus</taxon>
    </lineage>
</organism>
<name>A0A8X7XVR3_POPTO</name>
<evidence type="ECO:0000313" key="2">
    <source>
        <dbReference type="Proteomes" id="UP000886885"/>
    </source>
</evidence>
<accession>A0A8X7XVR3</accession>
<gene>
    <name evidence="1" type="ORF">POTOM_058447</name>
</gene>